<accession>A0A3G8F2Z1</accession>
<dbReference type="KEGG" id="vg:55008250"/>
<evidence type="ECO:0000313" key="2">
    <source>
        <dbReference type="Proteomes" id="UP000270437"/>
    </source>
</evidence>
<dbReference type="RefSeq" id="YP_009816937.1">
    <property type="nucleotide sequence ID" value="NC_048113.1"/>
</dbReference>
<dbReference type="EMBL" id="MK125141">
    <property type="protein sequence ID" value="AZF88752.1"/>
    <property type="molecule type" value="Genomic_DNA"/>
</dbReference>
<dbReference type="Proteomes" id="UP000270437">
    <property type="component" value="Segment"/>
</dbReference>
<evidence type="ECO:0000313" key="1">
    <source>
        <dbReference type="EMBL" id="AZF88752.1"/>
    </source>
</evidence>
<sequence length="313" mass="36332">MNSHDQGLLYACLTIEQRQRLTTRQIHLADVRDAMEQGFKPEPDVALHHLPLLSDEALARFFTESEKWRDKAHERALEERIQTLIKADEELNGYYVNLRQILDALDVPTHFRPIDGNPKHIAWTEQKARELVKKASDSEQNRKAAIDAEQRVDLLGRYVKACDDKRIPYNWNVFKMGTAALRDLVWEHESRERLTNLSTSAEFANLFSERKRQELEQSLHWHAQRFESVRKMIVDFNGSRFGPDTAEALLDALLDRPQTGDQTPAWTTWEWGYAPKDINRDTKLELRLKSGGVVILDSSVVEWSEVEAYRPAK</sequence>
<dbReference type="GeneID" id="55008250"/>
<keyword evidence="2" id="KW-1185">Reference proteome</keyword>
<organism evidence="1 2">
    <name type="scientific">Salmonella phage Lumpael</name>
    <dbReference type="NCBI Taxonomy" id="2488859"/>
    <lineage>
        <taxon>Viruses</taxon>
        <taxon>Duplodnaviria</taxon>
        <taxon>Heunggongvirae</taxon>
        <taxon>Uroviricota</taxon>
        <taxon>Caudoviricetes</taxon>
        <taxon>Murrayvirus</taxon>
        <taxon>Murrayvirus lumpael</taxon>
    </lineage>
</organism>
<proteinExistence type="predicted"/>
<reference evidence="2" key="1">
    <citation type="submission" date="2018-11" db="EMBL/GenBank/DDBJ databases">
        <authorList>
            <person name="Olsen N.S."/>
            <person name="Kot W."/>
            <person name="Hansen L.H."/>
        </authorList>
    </citation>
    <scope>NUCLEOTIDE SEQUENCE [LARGE SCALE GENOMIC DNA]</scope>
</reference>
<name>A0A3G8F2Z1_9CAUD</name>
<protein>
    <submittedName>
        <fullName evidence="1">Uncharacterized protein</fullName>
    </submittedName>
</protein>